<reference evidence="1 2" key="1">
    <citation type="journal article" date="2017" name="FEMS Microbiol. Ecol.">
        <title>Reconstructed genomes of novel Dehalococcoides mccartyi strains from 1,2,3,4-tetrachlorodibenzo-p-dioxin-dechlorinating enrichment cultures reveal divergent reductive dehalogenase gene profiles.</title>
        <authorList>
            <person name="Dam H.T."/>
            <person name="Vollmers J."/>
            <person name="Kaster A.K."/>
            <person name="Haggblom M.M."/>
        </authorList>
    </citation>
    <scope>NUCLEOTIDE SEQUENCE [LARGE SCALE GENOMIC DNA]</scope>
    <source>
        <strain evidence="1 2">H1-3-2.001</strain>
    </source>
</reference>
<proteinExistence type="predicted"/>
<comment type="caution">
    <text evidence="1">The sequence shown here is derived from an EMBL/GenBank/DDBJ whole genome shotgun (WGS) entry which is preliminary data.</text>
</comment>
<protein>
    <submittedName>
        <fullName evidence="1">Uncharacterized protein</fullName>
    </submittedName>
</protein>
<accession>A0A2J1DRL3</accession>
<evidence type="ECO:0000313" key="2">
    <source>
        <dbReference type="Proteomes" id="UP000233649"/>
    </source>
</evidence>
<dbReference type="EMBL" id="PHFD01000427">
    <property type="protein sequence ID" value="PKH44767.1"/>
    <property type="molecule type" value="Genomic_DNA"/>
</dbReference>
<evidence type="ECO:0000313" key="1">
    <source>
        <dbReference type="EMBL" id="PKH44767.1"/>
    </source>
</evidence>
<gene>
    <name evidence="1" type="ORF">CVH13_01747</name>
</gene>
<name>A0A2J1DRL3_9CHLR</name>
<organism evidence="1 2">
    <name type="scientific">Dehalococcoides mccartyi</name>
    <dbReference type="NCBI Taxonomy" id="61435"/>
    <lineage>
        <taxon>Bacteria</taxon>
        <taxon>Bacillati</taxon>
        <taxon>Chloroflexota</taxon>
        <taxon>Dehalococcoidia</taxon>
        <taxon>Dehalococcoidales</taxon>
        <taxon>Dehalococcoidaceae</taxon>
        <taxon>Dehalococcoides</taxon>
    </lineage>
</organism>
<dbReference type="AlphaFoldDB" id="A0A2J1DRL3"/>
<sequence>MPAVPKSKPAIEVKYIRYVRYLKNRRPVLPVLQTSKGCMLYLKQIFGEDTLGINRYCPADGKHGQ</sequence>
<dbReference type="Proteomes" id="UP000233649">
    <property type="component" value="Unassembled WGS sequence"/>
</dbReference>